<dbReference type="CDD" id="cd00221">
    <property type="entry name" value="Vsr"/>
    <property type="match status" value="1"/>
</dbReference>
<protein>
    <submittedName>
        <fullName evidence="7">Very short patch repair endonuclease</fullName>
    </submittedName>
</protein>
<keyword evidence="5" id="KW-0234">DNA repair</keyword>
<evidence type="ECO:0000256" key="6">
    <source>
        <dbReference type="ARBA" id="ARBA00029466"/>
    </source>
</evidence>
<dbReference type="InterPro" id="IPR004603">
    <property type="entry name" value="DNA_mismatch_endonuc_vsr"/>
</dbReference>
<comment type="similarity">
    <text evidence="6">Belongs to the Vsr family.</text>
</comment>
<keyword evidence="4" id="KW-0378">Hydrolase</keyword>
<dbReference type="PIRSF" id="PIRSF018267">
    <property type="entry name" value="VSR_endonuc"/>
    <property type="match status" value="1"/>
</dbReference>
<gene>
    <name evidence="7" type="ORF">WI41_27455</name>
</gene>
<dbReference type="Proteomes" id="UP000056450">
    <property type="component" value="Unassembled WGS sequence"/>
</dbReference>
<evidence type="ECO:0000256" key="1">
    <source>
        <dbReference type="ARBA" id="ARBA00022722"/>
    </source>
</evidence>
<dbReference type="Gene3D" id="3.40.960.10">
    <property type="entry name" value="VSR Endonuclease"/>
    <property type="match status" value="1"/>
</dbReference>
<keyword evidence="3" id="KW-0227">DNA damage</keyword>
<accession>A0AAP1C843</accession>
<keyword evidence="1" id="KW-0540">Nuclease</keyword>
<dbReference type="EMBL" id="LOTQ01000053">
    <property type="protein sequence ID" value="KUZ98731.1"/>
    <property type="molecule type" value="Genomic_DNA"/>
</dbReference>
<dbReference type="GO" id="GO:0006298">
    <property type="term" value="P:mismatch repair"/>
    <property type="evidence" value="ECO:0007669"/>
    <property type="project" value="InterPro"/>
</dbReference>
<evidence type="ECO:0000256" key="4">
    <source>
        <dbReference type="ARBA" id="ARBA00022801"/>
    </source>
</evidence>
<dbReference type="InterPro" id="IPR011335">
    <property type="entry name" value="Restrct_endonuc-II-like"/>
</dbReference>
<evidence type="ECO:0000256" key="2">
    <source>
        <dbReference type="ARBA" id="ARBA00022759"/>
    </source>
</evidence>
<evidence type="ECO:0000313" key="8">
    <source>
        <dbReference type="Proteomes" id="UP000056450"/>
    </source>
</evidence>
<sequence>MARIRCKDTKPELAVRSILHRLGFRFRLHRKDLPGRPDIVLPKHRKIILVQGCFWHGHTCRLASKPKSNQVYWAQKILSNQERDRRTLASLKDAGWSVLELWECEIRAGRGLIERIVDFMQA</sequence>
<dbReference type="NCBIfam" id="TIGR00632">
    <property type="entry name" value="vsr"/>
    <property type="match status" value="1"/>
</dbReference>
<evidence type="ECO:0000256" key="5">
    <source>
        <dbReference type="ARBA" id="ARBA00023204"/>
    </source>
</evidence>
<comment type="caution">
    <text evidence="7">The sequence shown here is derived from an EMBL/GenBank/DDBJ whole genome shotgun (WGS) entry which is preliminary data.</text>
</comment>
<dbReference type="SUPFAM" id="SSF52980">
    <property type="entry name" value="Restriction endonuclease-like"/>
    <property type="match status" value="1"/>
</dbReference>
<dbReference type="GO" id="GO:0004519">
    <property type="term" value="F:endonuclease activity"/>
    <property type="evidence" value="ECO:0007669"/>
    <property type="project" value="UniProtKB-KW"/>
</dbReference>
<organism evidence="7 8">
    <name type="scientific">Burkholderia latens</name>
    <dbReference type="NCBI Taxonomy" id="488446"/>
    <lineage>
        <taxon>Bacteria</taxon>
        <taxon>Pseudomonadati</taxon>
        <taxon>Pseudomonadota</taxon>
        <taxon>Betaproteobacteria</taxon>
        <taxon>Burkholderiales</taxon>
        <taxon>Burkholderiaceae</taxon>
        <taxon>Burkholderia</taxon>
        <taxon>Burkholderia cepacia complex</taxon>
    </lineage>
</organism>
<dbReference type="Pfam" id="PF03852">
    <property type="entry name" value="Vsr"/>
    <property type="match status" value="1"/>
</dbReference>
<evidence type="ECO:0000313" key="7">
    <source>
        <dbReference type="EMBL" id="KUZ98731.1"/>
    </source>
</evidence>
<keyword evidence="2 7" id="KW-0255">Endonuclease</keyword>
<name>A0AAP1C843_9BURK</name>
<dbReference type="AlphaFoldDB" id="A0AAP1C843"/>
<proteinExistence type="inferred from homology"/>
<evidence type="ECO:0000256" key="3">
    <source>
        <dbReference type="ARBA" id="ARBA00022763"/>
    </source>
</evidence>
<reference evidence="7 8" key="1">
    <citation type="submission" date="2015-11" db="EMBL/GenBank/DDBJ databases">
        <title>Expanding the genomic diversity of Burkholderia species for the development of highly accurate diagnostics.</title>
        <authorList>
            <person name="Sahl J."/>
            <person name="Keim P."/>
            <person name="Wagner D."/>
        </authorList>
    </citation>
    <scope>NUCLEOTIDE SEQUENCE [LARGE SCALE GENOMIC DNA]</scope>
    <source>
        <strain evidence="7 8">RF32-BP12</strain>
    </source>
</reference>
<dbReference type="GO" id="GO:0016787">
    <property type="term" value="F:hydrolase activity"/>
    <property type="evidence" value="ECO:0007669"/>
    <property type="project" value="UniProtKB-KW"/>
</dbReference>